<evidence type="ECO:0000256" key="12">
    <source>
        <dbReference type="SAM" id="MobiDB-lite"/>
    </source>
</evidence>
<organism evidence="15 16">
    <name type="scientific">Phlyctema vagabunda</name>
    <dbReference type="NCBI Taxonomy" id="108571"/>
    <lineage>
        <taxon>Eukaryota</taxon>
        <taxon>Fungi</taxon>
        <taxon>Dikarya</taxon>
        <taxon>Ascomycota</taxon>
        <taxon>Pezizomycotina</taxon>
        <taxon>Leotiomycetes</taxon>
        <taxon>Helotiales</taxon>
        <taxon>Dermateaceae</taxon>
        <taxon>Phlyctema</taxon>
    </lineage>
</organism>
<keyword evidence="7" id="KW-0274">FAD</keyword>
<evidence type="ECO:0000256" key="9">
    <source>
        <dbReference type="ARBA" id="ARBA00023133"/>
    </source>
</evidence>
<dbReference type="EC" id="1.3.3.4" evidence="5"/>
<reference evidence="15 16" key="1">
    <citation type="submission" date="2024-06" db="EMBL/GenBank/DDBJ databases">
        <title>Complete genome of Phlyctema vagabunda strain 19-DSS-EL-015.</title>
        <authorList>
            <person name="Fiorenzani C."/>
        </authorList>
    </citation>
    <scope>NUCLEOTIDE SEQUENCE [LARGE SCALE GENOMIC DNA]</scope>
    <source>
        <strain evidence="15 16">19-DSS-EL-015</strain>
    </source>
</reference>
<keyword evidence="6" id="KW-0285">Flavoprotein</keyword>
<sequence length="1161" mass="127158">MSVDHIVTLETPLANALNSAIQPKLIEVGWSTGGDDDSALTEYIMLMLANGKTQEQIAAELSGDLLNLGPDDPGARDFSQWLFEQVDYLNTQFNNVSGGFSTGESENTMVAMEGVSGGQDADMGGIAETGDVNVPTGPKSMRNGGNGNGNRPRDRRMLGHLAKAMDRTNESVLHRVRPAGGNERINTHARAPPTGPRQVGGRGGPRMQTGRPMGGMSGMPMQAGPGAAIGNMSQQQQLELYAMLEQQSRMMAQMFTPQQQQAMMMGGAGPVQGFQQQQQPGKSLFDRVQSNPHHRQQNGFRNGHAGGKSVGQQHNSQKDNPSSMDVELAQERKEPSADDTCRFNLGCTNKDCKFAHQSPAAPVGTTIDISDVCSFGAACKNRKCTGRHPSPAQKIAHQTELDCKFFPNCTNPRCPFKHPTMPLCRNGADCTTPNCTFTHVKTVCKFNPCLNPSCSFKHVEGQKRGQFGDKVWVADDKKEHVSERKFVDDETMEELIVPGASEAGLSQGLLEQAQHYCVSLYTTLQSSYGGNPKWVAGVYCRDSSGPRQQYAGVDGVPYVLEQRRNIISRHGEEGCGHTLLAKPLRVATGAVTAELKERKRDRIAVLGGGITGLASAYFLAKHQPDAKIDIYESSNRLGGWLNSKRFETPEGSVVFEQGPRTLRPSTPAGKVTISLIRELGLEDQLIITGKDSDAARNRFIYYPDRLVKMPGPGQDIFQVLWTLLKEPVFAGLGKIIYEPFTDRRDRSVNDESVGSFLERRMGGSEIGNNVVSAVLHGIYAGDIYKLSARSLLPTLYADELRFGSIVRGQLQRSRYDNINTIRDHVAMLEAESTFMNTSLALKMKSASVYTFKEGISTLSGAIEKSLLKNPNVRFKLGHQITNIQYNKGQDEINVKTNKNLPVPPYANVISTISGRTLSHLTADPHSLPSLRSIDAVTVMVVNLYYSDQFLLDERGFGYLIPRSIPFEQNPECALGVVFDSDSTTGQDQVAGTKLTVMLGGHWWDGLDAYPDEAEGKRMAMAVIKRHLHIDAEPELVNVGLHKNCIPQYTVGHHYRMGLAHDELKESFGGRLTVAGNSYTGVGLNDCIHEAKLMAHELCFKNNDGSSYIYDVCSGTPMPPHRQKLGDLTRSTGLEQFRPYASSQLVGFGKNLKEYLASNPGH</sequence>
<keyword evidence="10" id="KW-0627">Porphyrin biosynthesis</keyword>
<comment type="similarity">
    <text evidence="4">Belongs to the protoporphyrinogen/coproporphyrinogen oxidase family. Protoporphyrinogen oxidase subfamily.</text>
</comment>
<dbReference type="Pfam" id="PF01593">
    <property type="entry name" value="Amino_oxidase"/>
    <property type="match status" value="1"/>
</dbReference>
<comment type="catalytic activity">
    <reaction evidence="11">
        <text>protoporphyrinogen IX + 3 O2 = protoporphyrin IX + 3 H2O2</text>
        <dbReference type="Rhea" id="RHEA:25576"/>
        <dbReference type="ChEBI" id="CHEBI:15379"/>
        <dbReference type="ChEBI" id="CHEBI:16240"/>
        <dbReference type="ChEBI" id="CHEBI:57306"/>
        <dbReference type="ChEBI" id="CHEBI:57307"/>
        <dbReference type="EC" id="1.3.3.4"/>
    </reaction>
</comment>
<comment type="caution">
    <text evidence="15">The sequence shown here is derived from an EMBL/GenBank/DDBJ whole genome shotgun (WGS) entry which is preliminary data.</text>
</comment>
<dbReference type="Pfam" id="PF22683">
    <property type="entry name" value="Nab2-like_zf-CCCH"/>
    <property type="match status" value="1"/>
</dbReference>
<name>A0ABR4P6U7_9HELO</name>
<evidence type="ECO:0000313" key="15">
    <source>
        <dbReference type="EMBL" id="KAL3419036.1"/>
    </source>
</evidence>
<evidence type="ECO:0000256" key="4">
    <source>
        <dbReference type="ARBA" id="ARBA00010551"/>
    </source>
</evidence>
<feature type="compositionally biased region" description="Low complexity" evidence="12">
    <location>
        <begin position="269"/>
        <end position="281"/>
    </location>
</feature>
<feature type="region of interest" description="Disordered" evidence="12">
    <location>
        <begin position="131"/>
        <end position="155"/>
    </location>
</feature>
<dbReference type="NCBIfam" id="TIGR00562">
    <property type="entry name" value="proto_IX_ox"/>
    <property type="match status" value="1"/>
</dbReference>
<evidence type="ECO:0000313" key="16">
    <source>
        <dbReference type="Proteomes" id="UP001629113"/>
    </source>
</evidence>
<dbReference type="InterPro" id="IPR036188">
    <property type="entry name" value="FAD/NAD-bd_sf"/>
</dbReference>
<dbReference type="InterPro" id="IPR004572">
    <property type="entry name" value="Protoporphyrinogen_oxidase"/>
</dbReference>
<feature type="compositionally biased region" description="Polar residues" evidence="12">
    <location>
        <begin position="310"/>
        <end position="323"/>
    </location>
</feature>
<evidence type="ECO:0000256" key="3">
    <source>
        <dbReference type="ARBA" id="ARBA00005073"/>
    </source>
</evidence>
<feature type="compositionally biased region" description="Low complexity" evidence="12">
    <location>
        <begin position="218"/>
        <end position="228"/>
    </location>
</feature>
<evidence type="ECO:0000256" key="7">
    <source>
        <dbReference type="ARBA" id="ARBA00022827"/>
    </source>
</evidence>
<keyword evidence="9" id="KW-0350">Heme biosynthesis</keyword>
<dbReference type="EMBL" id="JBFCZG010000008">
    <property type="protein sequence ID" value="KAL3419036.1"/>
    <property type="molecule type" value="Genomic_DNA"/>
</dbReference>
<dbReference type="PANTHER" id="PTHR42923">
    <property type="entry name" value="PROTOPORPHYRINOGEN OXIDASE"/>
    <property type="match status" value="1"/>
</dbReference>
<evidence type="ECO:0000256" key="5">
    <source>
        <dbReference type="ARBA" id="ARBA00012867"/>
    </source>
</evidence>
<gene>
    <name evidence="15" type="ORF">PVAG01_09257</name>
</gene>
<evidence type="ECO:0000256" key="10">
    <source>
        <dbReference type="ARBA" id="ARBA00023244"/>
    </source>
</evidence>
<evidence type="ECO:0000256" key="2">
    <source>
        <dbReference type="ARBA" id="ARBA00002600"/>
    </source>
</evidence>
<keyword evidence="8" id="KW-0560">Oxidoreductase</keyword>
<accession>A0ABR4P6U7</accession>
<feature type="domain" description="Nab2-like CCCH zinc finger" evidence="14">
    <location>
        <begin position="444"/>
        <end position="463"/>
    </location>
</feature>
<comment type="pathway">
    <text evidence="3">Porphyrin-containing compound metabolism; protoporphyrin-IX biosynthesis; protoporphyrin-IX from protoporphyrinogen-IX: step 1/1.</text>
</comment>
<feature type="region of interest" description="Disordered" evidence="12">
    <location>
        <begin position="180"/>
        <end position="228"/>
    </location>
</feature>
<evidence type="ECO:0000259" key="14">
    <source>
        <dbReference type="Pfam" id="PF22683"/>
    </source>
</evidence>
<dbReference type="InterPro" id="IPR002937">
    <property type="entry name" value="Amino_oxidase"/>
</dbReference>
<dbReference type="SUPFAM" id="SSF51905">
    <property type="entry name" value="FAD/NAD(P)-binding domain"/>
    <property type="match status" value="1"/>
</dbReference>
<keyword evidence="16" id="KW-1185">Reference proteome</keyword>
<dbReference type="Gene3D" id="1.10.340.40">
    <property type="entry name" value="Nuclear abundant poly(A) RNA-bind protein 2, N-terminal domain"/>
    <property type="match status" value="1"/>
</dbReference>
<proteinExistence type="inferred from homology"/>
<evidence type="ECO:0000256" key="11">
    <source>
        <dbReference type="ARBA" id="ARBA00047554"/>
    </source>
</evidence>
<comment type="cofactor">
    <cofactor evidence="1">
        <name>FAD</name>
        <dbReference type="ChEBI" id="CHEBI:57692"/>
    </cofactor>
</comment>
<evidence type="ECO:0000256" key="6">
    <source>
        <dbReference type="ARBA" id="ARBA00022630"/>
    </source>
</evidence>
<dbReference type="SUPFAM" id="SSF54373">
    <property type="entry name" value="FAD-linked reductases, C-terminal domain"/>
    <property type="match status" value="1"/>
</dbReference>
<dbReference type="Gene3D" id="4.10.1000.40">
    <property type="match status" value="1"/>
</dbReference>
<dbReference type="Gene3D" id="4.10.1000.30">
    <property type="match status" value="1"/>
</dbReference>
<dbReference type="InterPro" id="IPR055046">
    <property type="entry name" value="Nab2-like_Znf-CCCH"/>
</dbReference>
<feature type="region of interest" description="Disordered" evidence="12">
    <location>
        <begin position="269"/>
        <end position="337"/>
    </location>
</feature>
<comment type="function">
    <text evidence="2">Catalyzes the 6-electron oxidation of protoporphyrinogen-IX to form protoporphyrin-IX.</text>
</comment>
<dbReference type="Proteomes" id="UP001629113">
    <property type="component" value="Unassembled WGS sequence"/>
</dbReference>
<dbReference type="InterPro" id="IPR043094">
    <property type="entry name" value="Nab2/ZC3H14_N_sf"/>
</dbReference>
<dbReference type="Gene3D" id="3.50.50.60">
    <property type="entry name" value="FAD/NAD(P)-binding domain"/>
    <property type="match status" value="1"/>
</dbReference>
<evidence type="ECO:0000256" key="8">
    <source>
        <dbReference type="ARBA" id="ARBA00023002"/>
    </source>
</evidence>
<dbReference type="InterPro" id="IPR050464">
    <property type="entry name" value="Zeta_carotene_desat/Oxidored"/>
</dbReference>
<protein>
    <recommendedName>
        <fullName evidence="5">protoporphyrinogen oxidase</fullName>
        <ecNumber evidence="5">1.3.3.4</ecNumber>
    </recommendedName>
</protein>
<evidence type="ECO:0000259" key="13">
    <source>
        <dbReference type="Pfam" id="PF01593"/>
    </source>
</evidence>
<dbReference type="Pfam" id="PF14608">
    <property type="entry name" value="zf-CCCH_2"/>
    <property type="match status" value="4"/>
</dbReference>
<evidence type="ECO:0000256" key="1">
    <source>
        <dbReference type="ARBA" id="ARBA00001974"/>
    </source>
</evidence>
<dbReference type="PANTHER" id="PTHR42923:SF3">
    <property type="entry name" value="PROTOPORPHYRINOGEN OXIDASE"/>
    <property type="match status" value="1"/>
</dbReference>
<feature type="domain" description="Amine oxidase" evidence="13">
    <location>
        <begin position="610"/>
        <end position="1096"/>
    </location>
</feature>